<proteinExistence type="predicted"/>
<feature type="compositionally biased region" description="Polar residues" evidence="1">
    <location>
        <begin position="12"/>
        <end position="21"/>
    </location>
</feature>
<feature type="compositionally biased region" description="Pro residues" evidence="1">
    <location>
        <begin position="388"/>
        <end position="400"/>
    </location>
</feature>
<feature type="region of interest" description="Disordered" evidence="1">
    <location>
        <begin position="91"/>
        <end position="111"/>
    </location>
</feature>
<feature type="compositionally biased region" description="Pro residues" evidence="1">
    <location>
        <begin position="97"/>
        <end position="108"/>
    </location>
</feature>
<accession>A0A6A6RJA9</accession>
<keyword evidence="3" id="KW-1185">Reference proteome</keyword>
<feature type="compositionally biased region" description="Acidic residues" evidence="1">
    <location>
        <begin position="295"/>
        <end position="304"/>
    </location>
</feature>
<dbReference type="OrthoDB" id="3801260at2759"/>
<dbReference type="Proteomes" id="UP000799753">
    <property type="component" value="Unassembled WGS sequence"/>
</dbReference>
<evidence type="ECO:0000313" key="3">
    <source>
        <dbReference type="Proteomes" id="UP000799753"/>
    </source>
</evidence>
<feature type="compositionally biased region" description="Basic and acidic residues" evidence="1">
    <location>
        <begin position="1"/>
        <end position="11"/>
    </location>
</feature>
<dbReference type="EMBL" id="MU006805">
    <property type="protein sequence ID" value="KAF2635609.1"/>
    <property type="molecule type" value="Genomic_DNA"/>
</dbReference>
<protein>
    <submittedName>
        <fullName evidence="2">Uncharacterized protein</fullName>
    </submittedName>
</protein>
<sequence length="588" mass="65158">MCEDKAHRARDQQQSLTWNNPHNSIVSHSFLCPPFDQTPRHVHHLSNMKEHLHPQLRKCLFRPATIYVPPCIHLKNKSLGELSANIRVDESEMENHAPPPQSPYPPPSTYNQYSIHDSNLHTICKNWDLTPGTVFQAIPQDLRQNPFPSSWPTHLVAALCRLSELTAGNMSRAHALLHTYFRARARCGVYRGKQRKINAGLKVVDVRDAIRSLEVLQRGQEVEGCGGRSGSERSTPEGWQEGYSRVGMPLAVNSREEFLRKRKWSVRHEVPFDEYEARQETMRKAKVTRLIQEVSEPESSEDGSDGSINGDVKAGTVVEKERKDGLQTRSQSLPTLYPEPPKTPSPINCRRAHSLAHLKVPNPSSPLPSLRQPNTPSPSKDTPELPISTPPVPTNFPPRTPISALLNSLPSPNPLTAIPAKAQTSPPPPPNTNKGETPRLPPVSALLHPTTQWPNQQRSPYPQLLHPRTPQTPFSAFINYPPLPAPAPSAVPGTPFPKPPFPHPPYPGCAPQTPGTGRPDVDREGGCRESHTARVHRLELEEAEAALEVARHRHLVAANRAAVARGVQHGLGMGRCGSGRQMQRPRSG</sequence>
<dbReference type="AlphaFoldDB" id="A0A6A6RJA9"/>
<feature type="region of interest" description="Disordered" evidence="1">
    <location>
        <begin position="1"/>
        <end position="21"/>
    </location>
</feature>
<evidence type="ECO:0000256" key="1">
    <source>
        <dbReference type="SAM" id="MobiDB-lite"/>
    </source>
</evidence>
<gene>
    <name evidence="2" type="ORF">P280DRAFT_511081</name>
</gene>
<feature type="region of interest" description="Disordered" evidence="1">
    <location>
        <begin position="292"/>
        <end position="463"/>
    </location>
</feature>
<feature type="compositionally biased region" description="Polar residues" evidence="1">
    <location>
        <begin position="449"/>
        <end position="460"/>
    </location>
</feature>
<organism evidence="2 3">
    <name type="scientific">Massarina eburnea CBS 473.64</name>
    <dbReference type="NCBI Taxonomy" id="1395130"/>
    <lineage>
        <taxon>Eukaryota</taxon>
        <taxon>Fungi</taxon>
        <taxon>Dikarya</taxon>
        <taxon>Ascomycota</taxon>
        <taxon>Pezizomycotina</taxon>
        <taxon>Dothideomycetes</taxon>
        <taxon>Pleosporomycetidae</taxon>
        <taxon>Pleosporales</taxon>
        <taxon>Massarineae</taxon>
        <taxon>Massarinaceae</taxon>
        <taxon>Massarina</taxon>
    </lineage>
</organism>
<reference evidence="2" key="1">
    <citation type="journal article" date="2020" name="Stud. Mycol.">
        <title>101 Dothideomycetes genomes: a test case for predicting lifestyles and emergence of pathogens.</title>
        <authorList>
            <person name="Haridas S."/>
            <person name="Albert R."/>
            <person name="Binder M."/>
            <person name="Bloem J."/>
            <person name="Labutti K."/>
            <person name="Salamov A."/>
            <person name="Andreopoulos B."/>
            <person name="Baker S."/>
            <person name="Barry K."/>
            <person name="Bills G."/>
            <person name="Bluhm B."/>
            <person name="Cannon C."/>
            <person name="Castanera R."/>
            <person name="Culley D."/>
            <person name="Daum C."/>
            <person name="Ezra D."/>
            <person name="Gonzalez J."/>
            <person name="Henrissat B."/>
            <person name="Kuo A."/>
            <person name="Liang C."/>
            <person name="Lipzen A."/>
            <person name="Lutzoni F."/>
            <person name="Magnuson J."/>
            <person name="Mondo S."/>
            <person name="Nolan M."/>
            <person name="Ohm R."/>
            <person name="Pangilinan J."/>
            <person name="Park H.-J."/>
            <person name="Ramirez L."/>
            <person name="Alfaro M."/>
            <person name="Sun H."/>
            <person name="Tritt A."/>
            <person name="Yoshinaga Y."/>
            <person name="Zwiers L.-H."/>
            <person name="Turgeon B."/>
            <person name="Goodwin S."/>
            <person name="Spatafora J."/>
            <person name="Crous P."/>
            <person name="Grigoriev I."/>
        </authorList>
    </citation>
    <scope>NUCLEOTIDE SEQUENCE</scope>
    <source>
        <strain evidence="2">CBS 473.64</strain>
    </source>
</reference>
<feature type="region of interest" description="Disordered" evidence="1">
    <location>
        <begin position="223"/>
        <end position="242"/>
    </location>
</feature>
<feature type="compositionally biased region" description="Polar residues" evidence="1">
    <location>
        <begin position="371"/>
        <end position="380"/>
    </location>
</feature>
<evidence type="ECO:0000313" key="2">
    <source>
        <dbReference type="EMBL" id="KAF2635609.1"/>
    </source>
</evidence>
<name>A0A6A6RJA9_9PLEO</name>